<accession>A0AAW1TVG3</accession>
<dbReference type="AlphaFoldDB" id="A0AAW1TVG3"/>
<name>A0AAW1TVG3_9CUCU</name>
<organism evidence="2 3">
    <name type="scientific">Henosepilachna vigintioctopunctata</name>
    <dbReference type="NCBI Taxonomy" id="420089"/>
    <lineage>
        <taxon>Eukaryota</taxon>
        <taxon>Metazoa</taxon>
        <taxon>Ecdysozoa</taxon>
        <taxon>Arthropoda</taxon>
        <taxon>Hexapoda</taxon>
        <taxon>Insecta</taxon>
        <taxon>Pterygota</taxon>
        <taxon>Neoptera</taxon>
        <taxon>Endopterygota</taxon>
        <taxon>Coleoptera</taxon>
        <taxon>Polyphaga</taxon>
        <taxon>Cucujiformia</taxon>
        <taxon>Coccinelloidea</taxon>
        <taxon>Coccinellidae</taxon>
        <taxon>Epilachninae</taxon>
        <taxon>Epilachnini</taxon>
        <taxon>Henosepilachna</taxon>
    </lineage>
</organism>
<feature type="region of interest" description="Disordered" evidence="1">
    <location>
        <begin position="1"/>
        <end position="28"/>
    </location>
</feature>
<comment type="caution">
    <text evidence="2">The sequence shown here is derived from an EMBL/GenBank/DDBJ whole genome shotgun (WGS) entry which is preliminary data.</text>
</comment>
<dbReference type="EMBL" id="JARQZJ010000031">
    <property type="protein sequence ID" value="KAK9874283.1"/>
    <property type="molecule type" value="Genomic_DNA"/>
</dbReference>
<feature type="compositionally biased region" description="Pro residues" evidence="1">
    <location>
        <begin position="148"/>
        <end position="158"/>
    </location>
</feature>
<keyword evidence="3" id="KW-1185">Reference proteome</keyword>
<proteinExistence type="predicted"/>
<feature type="compositionally biased region" description="Polar residues" evidence="1">
    <location>
        <begin position="1"/>
        <end position="18"/>
    </location>
</feature>
<evidence type="ECO:0000313" key="2">
    <source>
        <dbReference type="EMBL" id="KAK9874283.1"/>
    </source>
</evidence>
<feature type="region of interest" description="Disordered" evidence="1">
    <location>
        <begin position="134"/>
        <end position="158"/>
    </location>
</feature>
<evidence type="ECO:0000313" key="3">
    <source>
        <dbReference type="Proteomes" id="UP001431783"/>
    </source>
</evidence>
<sequence>MTININMNTIRTRQSNSNQDDDCVPSTKRSRTQIAIEDIEVQPSTSKSSVSLQILESMLCVNEDQEDSTADDDGDNLHSKIQSHLREYKKEKDCLFMRIPLIGGVSLLEYICYNMLNSSHNPLSSVNKTIASSSIKQAIPPSDINRATPPPPEEQAME</sequence>
<evidence type="ECO:0000256" key="1">
    <source>
        <dbReference type="SAM" id="MobiDB-lite"/>
    </source>
</evidence>
<protein>
    <submittedName>
        <fullName evidence="2">Uncharacterized protein</fullName>
    </submittedName>
</protein>
<dbReference type="Proteomes" id="UP001431783">
    <property type="component" value="Unassembled WGS sequence"/>
</dbReference>
<gene>
    <name evidence="2" type="ORF">WA026_002635</name>
</gene>
<reference evidence="2 3" key="1">
    <citation type="submission" date="2023-03" db="EMBL/GenBank/DDBJ databases">
        <title>Genome insight into feeding habits of ladybird beetles.</title>
        <authorList>
            <person name="Li H.-S."/>
            <person name="Huang Y.-H."/>
            <person name="Pang H."/>
        </authorList>
    </citation>
    <scope>NUCLEOTIDE SEQUENCE [LARGE SCALE GENOMIC DNA]</scope>
    <source>
        <strain evidence="2">SYSU_2023b</strain>
        <tissue evidence="2">Whole body</tissue>
    </source>
</reference>